<accession>A0A5J4RWQ9</accession>
<dbReference type="PROSITE" id="PS00194">
    <property type="entry name" value="THIOREDOXIN_1"/>
    <property type="match status" value="1"/>
</dbReference>
<dbReference type="GO" id="GO:0016491">
    <property type="term" value="F:oxidoreductase activity"/>
    <property type="evidence" value="ECO:0007669"/>
    <property type="project" value="InterPro"/>
</dbReference>
<protein>
    <submittedName>
        <fullName evidence="2">Thiol-disulfide oxidoreductase ResA</fullName>
    </submittedName>
</protein>
<dbReference type="InterPro" id="IPR017937">
    <property type="entry name" value="Thioredoxin_CS"/>
</dbReference>
<sequence length="193" mass="21613">MGYTFLVESIRYVTEQIKGDISPMLEIYNDVYKPKYPHHPYTALVASYINASTVRVGNSCVDVTVADLDGKEVQLSELIQGKVALIHLWASWCGPCRKHGKEMIPVYEKYKDKGFTVIGIARERDKGAMLAALDIDKYPWANFLELNDKHGIWTKFGIGNAGGGEFLVDDKGIFLSINATSDEVQTILETIYD</sequence>
<dbReference type="SUPFAM" id="SSF52833">
    <property type="entry name" value="Thioredoxin-like"/>
    <property type="match status" value="1"/>
</dbReference>
<dbReference type="Pfam" id="PF00578">
    <property type="entry name" value="AhpC-TSA"/>
    <property type="match status" value="1"/>
</dbReference>
<organism evidence="2">
    <name type="scientific">termite gut metagenome</name>
    <dbReference type="NCBI Taxonomy" id="433724"/>
    <lineage>
        <taxon>unclassified sequences</taxon>
        <taxon>metagenomes</taxon>
        <taxon>organismal metagenomes</taxon>
    </lineage>
</organism>
<proteinExistence type="predicted"/>
<name>A0A5J4RWQ9_9ZZZZ</name>
<dbReference type="InterPro" id="IPR000866">
    <property type="entry name" value="AhpC/TSA"/>
</dbReference>
<comment type="caution">
    <text evidence="2">The sequence shown here is derived from an EMBL/GenBank/DDBJ whole genome shotgun (WGS) entry which is preliminary data.</text>
</comment>
<evidence type="ECO:0000259" key="1">
    <source>
        <dbReference type="PROSITE" id="PS51352"/>
    </source>
</evidence>
<dbReference type="PROSITE" id="PS51352">
    <property type="entry name" value="THIOREDOXIN_2"/>
    <property type="match status" value="1"/>
</dbReference>
<dbReference type="Gene3D" id="3.40.30.10">
    <property type="entry name" value="Glutaredoxin"/>
    <property type="match status" value="1"/>
</dbReference>
<dbReference type="GO" id="GO:0016209">
    <property type="term" value="F:antioxidant activity"/>
    <property type="evidence" value="ECO:0007669"/>
    <property type="project" value="InterPro"/>
</dbReference>
<dbReference type="InterPro" id="IPR036249">
    <property type="entry name" value="Thioredoxin-like_sf"/>
</dbReference>
<dbReference type="InterPro" id="IPR050553">
    <property type="entry name" value="Thioredoxin_ResA/DsbE_sf"/>
</dbReference>
<dbReference type="AlphaFoldDB" id="A0A5J4RWQ9"/>
<dbReference type="PANTHER" id="PTHR42852:SF17">
    <property type="entry name" value="THIOREDOXIN-LIKE PROTEIN HI_1115"/>
    <property type="match status" value="1"/>
</dbReference>
<reference evidence="2" key="1">
    <citation type="submission" date="2019-03" db="EMBL/GenBank/DDBJ databases">
        <title>Single cell metagenomics reveals metabolic interactions within the superorganism composed of flagellate Streblomastix strix and complex community of Bacteroidetes bacteria on its surface.</title>
        <authorList>
            <person name="Treitli S.C."/>
            <person name="Kolisko M."/>
            <person name="Husnik F."/>
            <person name="Keeling P."/>
            <person name="Hampl V."/>
        </authorList>
    </citation>
    <scope>NUCLEOTIDE SEQUENCE</scope>
    <source>
        <strain evidence="2">STM</strain>
    </source>
</reference>
<evidence type="ECO:0000313" key="2">
    <source>
        <dbReference type="EMBL" id="KAA6338179.1"/>
    </source>
</evidence>
<dbReference type="InterPro" id="IPR013766">
    <property type="entry name" value="Thioredoxin_domain"/>
</dbReference>
<feature type="domain" description="Thioredoxin" evidence="1">
    <location>
        <begin position="54"/>
        <end position="193"/>
    </location>
</feature>
<dbReference type="PANTHER" id="PTHR42852">
    <property type="entry name" value="THIOL:DISULFIDE INTERCHANGE PROTEIN DSBE"/>
    <property type="match status" value="1"/>
</dbReference>
<dbReference type="CDD" id="cd02966">
    <property type="entry name" value="TlpA_like_family"/>
    <property type="match status" value="1"/>
</dbReference>
<gene>
    <name evidence="2" type="ORF">EZS27_013800</name>
</gene>
<dbReference type="EMBL" id="SNRY01000637">
    <property type="protein sequence ID" value="KAA6338179.1"/>
    <property type="molecule type" value="Genomic_DNA"/>
</dbReference>